<keyword evidence="3" id="KW-1185">Reference proteome</keyword>
<reference evidence="2 3" key="1">
    <citation type="journal article" date="2008" name="Nature">
        <title>The genome of the model beetle and pest Tribolium castaneum.</title>
        <authorList>
            <consortium name="Tribolium Genome Sequencing Consortium"/>
            <person name="Richards S."/>
            <person name="Gibbs R.A."/>
            <person name="Weinstock G.M."/>
            <person name="Brown S.J."/>
            <person name="Denell R."/>
            <person name="Beeman R.W."/>
            <person name="Gibbs R."/>
            <person name="Beeman R.W."/>
            <person name="Brown S.J."/>
            <person name="Bucher G."/>
            <person name="Friedrich M."/>
            <person name="Grimmelikhuijzen C.J."/>
            <person name="Klingler M."/>
            <person name="Lorenzen M."/>
            <person name="Richards S."/>
            <person name="Roth S."/>
            <person name="Schroder R."/>
            <person name="Tautz D."/>
            <person name="Zdobnov E.M."/>
            <person name="Muzny D."/>
            <person name="Gibbs R.A."/>
            <person name="Weinstock G.M."/>
            <person name="Attaway T."/>
            <person name="Bell S."/>
            <person name="Buhay C.J."/>
            <person name="Chandrabose M.N."/>
            <person name="Chavez D."/>
            <person name="Clerk-Blankenburg K.P."/>
            <person name="Cree A."/>
            <person name="Dao M."/>
            <person name="Davis C."/>
            <person name="Chacko J."/>
            <person name="Dinh H."/>
            <person name="Dugan-Rocha S."/>
            <person name="Fowler G."/>
            <person name="Garner T.T."/>
            <person name="Garnes J."/>
            <person name="Gnirke A."/>
            <person name="Hawes A."/>
            <person name="Hernandez J."/>
            <person name="Hines S."/>
            <person name="Holder M."/>
            <person name="Hume J."/>
            <person name="Jhangiani S.N."/>
            <person name="Joshi V."/>
            <person name="Khan Z.M."/>
            <person name="Jackson L."/>
            <person name="Kovar C."/>
            <person name="Kowis A."/>
            <person name="Lee S."/>
            <person name="Lewis L.R."/>
            <person name="Margolis J."/>
            <person name="Morgan M."/>
            <person name="Nazareth L.V."/>
            <person name="Nguyen N."/>
            <person name="Okwuonu G."/>
            <person name="Parker D."/>
            <person name="Richards S."/>
            <person name="Ruiz S.J."/>
            <person name="Santibanez J."/>
            <person name="Savard J."/>
            <person name="Scherer S.E."/>
            <person name="Schneider B."/>
            <person name="Sodergren E."/>
            <person name="Tautz D."/>
            <person name="Vattahil S."/>
            <person name="Villasana D."/>
            <person name="White C.S."/>
            <person name="Wright R."/>
            <person name="Park Y."/>
            <person name="Beeman R.W."/>
            <person name="Lord J."/>
            <person name="Oppert B."/>
            <person name="Lorenzen M."/>
            <person name="Brown S."/>
            <person name="Wang L."/>
            <person name="Savard J."/>
            <person name="Tautz D."/>
            <person name="Richards S."/>
            <person name="Weinstock G."/>
            <person name="Gibbs R.A."/>
            <person name="Liu Y."/>
            <person name="Worley K."/>
            <person name="Weinstock G."/>
            <person name="Elsik C.G."/>
            <person name="Reese J.T."/>
            <person name="Elhaik E."/>
            <person name="Landan G."/>
            <person name="Graur D."/>
            <person name="Arensburger P."/>
            <person name="Atkinson P."/>
            <person name="Beeman R.W."/>
            <person name="Beidler J."/>
            <person name="Brown S.J."/>
            <person name="Demuth J.P."/>
            <person name="Drury D.W."/>
            <person name="Du Y.Z."/>
            <person name="Fujiwara H."/>
            <person name="Lorenzen M."/>
            <person name="Maselli V."/>
            <person name="Osanai M."/>
            <person name="Park Y."/>
            <person name="Robertson H.M."/>
            <person name="Tu Z."/>
            <person name="Wang J.J."/>
            <person name="Wang S."/>
            <person name="Richards S."/>
            <person name="Song H."/>
            <person name="Zhang L."/>
            <person name="Sodergren E."/>
            <person name="Werner D."/>
            <person name="Stanke M."/>
            <person name="Morgenstern B."/>
            <person name="Solovyev V."/>
            <person name="Kosarev P."/>
            <person name="Brown G."/>
            <person name="Chen H.C."/>
            <person name="Ermolaeva O."/>
            <person name="Hlavina W."/>
            <person name="Kapustin Y."/>
            <person name="Kiryutin B."/>
            <person name="Kitts P."/>
            <person name="Maglott D."/>
            <person name="Pruitt K."/>
            <person name="Sapojnikov V."/>
            <person name="Souvorov A."/>
            <person name="Mackey A.J."/>
            <person name="Waterhouse R.M."/>
            <person name="Wyder S."/>
            <person name="Zdobnov E.M."/>
            <person name="Zdobnov E.M."/>
            <person name="Wyder S."/>
            <person name="Kriventseva E.V."/>
            <person name="Kadowaki T."/>
            <person name="Bork P."/>
            <person name="Aranda M."/>
            <person name="Bao R."/>
            <person name="Beermann A."/>
            <person name="Berns N."/>
            <person name="Bolognesi R."/>
            <person name="Bonneton F."/>
            <person name="Bopp D."/>
            <person name="Brown S.J."/>
            <person name="Bucher G."/>
            <person name="Butts T."/>
            <person name="Chaumot A."/>
            <person name="Denell R.E."/>
            <person name="Ferrier D.E."/>
            <person name="Friedrich M."/>
            <person name="Gordon C.M."/>
            <person name="Jindra M."/>
            <person name="Klingler M."/>
            <person name="Lan Q."/>
            <person name="Lattorff H.M."/>
            <person name="Laudet V."/>
            <person name="von Levetsow C."/>
            <person name="Liu Z."/>
            <person name="Lutz R."/>
            <person name="Lynch J.A."/>
            <person name="da Fonseca R.N."/>
            <person name="Posnien N."/>
            <person name="Reuter R."/>
            <person name="Roth S."/>
            <person name="Savard J."/>
            <person name="Schinko J.B."/>
            <person name="Schmitt C."/>
            <person name="Schoppmeier M."/>
            <person name="Schroder R."/>
            <person name="Shippy T.D."/>
            <person name="Simonnet F."/>
            <person name="Marques-Souza H."/>
            <person name="Tautz D."/>
            <person name="Tomoyasu Y."/>
            <person name="Trauner J."/>
            <person name="Van der Zee M."/>
            <person name="Vervoort M."/>
            <person name="Wittkopp N."/>
            <person name="Wimmer E.A."/>
            <person name="Yang X."/>
            <person name="Jones A.K."/>
            <person name="Sattelle D.B."/>
            <person name="Ebert P.R."/>
            <person name="Nelson D."/>
            <person name="Scott J.G."/>
            <person name="Beeman R.W."/>
            <person name="Muthukrishnan S."/>
            <person name="Kramer K.J."/>
            <person name="Arakane Y."/>
            <person name="Beeman R.W."/>
            <person name="Zhu Q."/>
            <person name="Hogenkamp D."/>
            <person name="Dixit R."/>
            <person name="Oppert B."/>
            <person name="Jiang H."/>
            <person name="Zou Z."/>
            <person name="Marshall J."/>
            <person name="Elpidina E."/>
            <person name="Vinokurov K."/>
            <person name="Oppert C."/>
            <person name="Zou Z."/>
            <person name="Evans J."/>
            <person name="Lu Z."/>
            <person name="Zhao P."/>
            <person name="Sumathipala N."/>
            <person name="Altincicek B."/>
            <person name="Vilcinskas A."/>
            <person name="Williams M."/>
            <person name="Hultmark D."/>
            <person name="Hetru C."/>
            <person name="Jiang H."/>
            <person name="Grimmelikhuijzen C.J."/>
            <person name="Hauser F."/>
            <person name="Cazzamali G."/>
            <person name="Williamson M."/>
            <person name="Park Y."/>
            <person name="Li B."/>
            <person name="Tanaka Y."/>
            <person name="Predel R."/>
            <person name="Neupert S."/>
            <person name="Schachtner J."/>
            <person name="Verleyen P."/>
            <person name="Raible F."/>
            <person name="Bork P."/>
            <person name="Friedrich M."/>
            <person name="Walden K.K."/>
            <person name="Robertson H.M."/>
            <person name="Angeli S."/>
            <person name="Foret S."/>
            <person name="Bucher G."/>
            <person name="Schuetz S."/>
            <person name="Maleszka R."/>
            <person name="Wimmer E.A."/>
            <person name="Beeman R.W."/>
            <person name="Lorenzen M."/>
            <person name="Tomoyasu Y."/>
            <person name="Miller S.C."/>
            <person name="Grossmann D."/>
            <person name="Bucher G."/>
        </authorList>
    </citation>
    <scope>NUCLEOTIDE SEQUENCE [LARGE SCALE GENOMIC DNA]</scope>
    <source>
        <strain evidence="2 3">Georgia GA2</strain>
    </source>
</reference>
<dbReference type="KEGG" id="tca:107397554"/>
<reference evidence="2 3" key="2">
    <citation type="journal article" date="2010" name="Nucleic Acids Res.">
        <title>BeetleBase in 2010: revisions to provide comprehensive genomic information for Tribolium castaneum.</title>
        <authorList>
            <person name="Kim H.S."/>
            <person name="Murphy T."/>
            <person name="Xia J."/>
            <person name="Caragea D."/>
            <person name="Park Y."/>
            <person name="Beeman R.W."/>
            <person name="Lorenzen M.D."/>
            <person name="Butcher S."/>
            <person name="Manak J.R."/>
            <person name="Brown S.J."/>
        </authorList>
    </citation>
    <scope>GENOME REANNOTATION</scope>
    <source>
        <strain evidence="2 3">Georgia GA2</strain>
    </source>
</reference>
<feature type="domain" description="Double jelly roll-like" evidence="1">
    <location>
        <begin position="82"/>
        <end position="399"/>
    </location>
</feature>
<gene>
    <name evidence="2" type="primary">GLEAN_05037</name>
    <name evidence="2" type="ORF">TcasGA2_TC005037</name>
</gene>
<dbReference type="AlphaFoldDB" id="D7ELQ8"/>
<sequence>MSLISNVLQIFRKPTQDESIERTEEHTYNPQNQLFRNNDRINFIINQENVWILWKKSYIKINCTLEWDPLPANTTEEAFGQVTLTNNIGPFLFDSISYYLNNTEIDSVDQVGLVSTVKTYLCFMKNEFEEYQSLGWTKNLNDQLYTFDPRTKKFSLKLKLSQMLNLPFTYERIMCGTHKISLVRSRTDDNCYVSTGVRKARITITDMNLVALHVYPAAKIQLQLLDSIKKNRAIPLAFQKWEIQSKDLPDAKTTSWKIQTIQRVERPNWIIVFFQTERDFNSRKNSTHFDHINLQNIRLKINSRYIPYDKWRLDFTKNYYEEAYDAYTEFYKTYYQKNRHQPFLNYNEYKNSPLFIIDCTTNVHENAFSSEMDATIEIESSENFPIHTKAYYIIIQDRVGSYNAISEAITMFP</sequence>
<dbReference type="InterPro" id="IPR049512">
    <property type="entry name" value="DJR-like_dom"/>
</dbReference>
<dbReference type="PANTHER" id="PTHR36159:SF1">
    <property type="entry name" value="RETROVIRUS-RELATED POL POLYPROTEIN FROM TRANSPOSON 412-LIKE PROTEIN"/>
    <property type="match status" value="1"/>
</dbReference>
<dbReference type="eggNOG" id="ENOG502RI7I">
    <property type="taxonomic scope" value="Eukaryota"/>
</dbReference>
<accession>D7ELQ8</accession>
<protein>
    <recommendedName>
        <fullName evidence="1">Double jelly roll-like domain-containing protein</fullName>
    </recommendedName>
</protein>
<evidence type="ECO:0000313" key="3">
    <source>
        <dbReference type="Proteomes" id="UP000007266"/>
    </source>
</evidence>
<dbReference type="PANTHER" id="PTHR36159">
    <property type="entry name" value="PROTEIN CBG23766"/>
    <property type="match status" value="1"/>
</dbReference>
<organism evidence="2 3">
    <name type="scientific">Tribolium castaneum</name>
    <name type="common">Red flour beetle</name>
    <dbReference type="NCBI Taxonomy" id="7070"/>
    <lineage>
        <taxon>Eukaryota</taxon>
        <taxon>Metazoa</taxon>
        <taxon>Ecdysozoa</taxon>
        <taxon>Arthropoda</taxon>
        <taxon>Hexapoda</taxon>
        <taxon>Insecta</taxon>
        <taxon>Pterygota</taxon>
        <taxon>Neoptera</taxon>
        <taxon>Endopterygota</taxon>
        <taxon>Coleoptera</taxon>
        <taxon>Polyphaga</taxon>
        <taxon>Cucujiformia</taxon>
        <taxon>Tenebrionidae</taxon>
        <taxon>Tenebrionidae incertae sedis</taxon>
        <taxon>Tribolium</taxon>
    </lineage>
</organism>
<evidence type="ECO:0000313" key="2">
    <source>
        <dbReference type="EMBL" id="EFA12310.1"/>
    </source>
</evidence>
<dbReference type="PhylomeDB" id="D7ELQ8"/>
<dbReference type="STRING" id="7070.D7ELQ8"/>
<dbReference type="OrthoDB" id="6757630at2759"/>
<dbReference type="HOGENOM" id="CLU_034581_0_2_1"/>
<dbReference type="InParanoid" id="D7ELQ8"/>
<dbReference type="Pfam" id="PF21738">
    <property type="entry name" value="DJR-like_dom"/>
    <property type="match status" value="1"/>
</dbReference>
<dbReference type="EMBL" id="KQ971322">
    <property type="protein sequence ID" value="EFA12310.1"/>
    <property type="molecule type" value="Genomic_DNA"/>
</dbReference>
<evidence type="ECO:0000259" key="1">
    <source>
        <dbReference type="Pfam" id="PF21738"/>
    </source>
</evidence>
<proteinExistence type="predicted"/>
<dbReference type="Proteomes" id="UP000007266">
    <property type="component" value="Linkage group 3"/>
</dbReference>
<name>D7ELQ8_TRICA</name>